<evidence type="ECO:0000313" key="2">
    <source>
        <dbReference type="Proteomes" id="UP001595719"/>
    </source>
</evidence>
<protein>
    <recommendedName>
        <fullName evidence="3">SMI1-KNR4 cell-wall</fullName>
    </recommendedName>
</protein>
<dbReference type="EMBL" id="JBHSCO010000001">
    <property type="protein sequence ID" value="MFC4390162.1"/>
    <property type="molecule type" value="Genomic_DNA"/>
</dbReference>
<dbReference type="Proteomes" id="UP001595719">
    <property type="component" value="Unassembled WGS sequence"/>
</dbReference>
<dbReference type="RefSeq" id="WP_179004640.1">
    <property type="nucleotide sequence ID" value="NZ_JBHSCO010000001.1"/>
</dbReference>
<keyword evidence="2" id="KW-1185">Reference proteome</keyword>
<sequence length="584" mass="68036">MSKEEKVPFETMIFSGVTFKVINRHEAHEIIGDLTDFKDQKIYNVFEDTWRFPDYEENPLFLLAEEDVEMDLFEMDFSTEQHPDIFILGFIFKGNLNVSKLITSYDTDNSPALIVFGKTTTVNITLFGSVHYLGGGLKCDVLTGEYNHGELFVKGNITAWLIYSDDMWMHFERFTDVQAIVNVNRPDVLICSSVTDTDGSVIMVENYFPSTHKLSDIVNDDFIEYTSYGTEILGNNYLDVFKEGLSIIDYDKSDQYLFTDFRNQFIEMVQVLSEKNDGRIREKISETEYQYVPFVYEGLNYSQISEEIGNGFNIQMRALWCHDNEEIMLILEYQDEEGNPKYQWINNETAPGIEMYCVKAAAIKAFEVLTAETDSDEDEDDETEYAEYDSSFSLEDFAVQFGNYKIPEDLVRLYEFQQEYGSETYSECFGLLVMNDKTGIKTWSEEEEFYNSFIEFAGANGSGSSYAYWLIDEDLNNCPIVVFGDEGGIHVVAENIRKLIHLLTLDTEISVDFDYCYFYKDEEYYSENENKDEFHDWVKREFNFDAIESNEETEVIINEAKEKYKRRLNDFLTKFDIEIGDEVE</sequence>
<accession>A0ABV8W226</accession>
<organism evidence="1 2">
    <name type="scientific">Flavobacterium quisquiliarum</name>
    <dbReference type="NCBI Taxonomy" id="1834436"/>
    <lineage>
        <taxon>Bacteria</taxon>
        <taxon>Pseudomonadati</taxon>
        <taxon>Bacteroidota</taxon>
        <taxon>Flavobacteriia</taxon>
        <taxon>Flavobacteriales</taxon>
        <taxon>Flavobacteriaceae</taxon>
        <taxon>Flavobacterium</taxon>
    </lineage>
</organism>
<evidence type="ECO:0008006" key="3">
    <source>
        <dbReference type="Google" id="ProtNLM"/>
    </source>
</evidence>
<comment type="caution">
    <text evidence="1">The sequence shown here is derived from an EMBL/GenBank/DDBJ whole genome shotgun (WGS) entry which is preliminary data.</text>
</comment>
<name>A0ABV8W226_9FLAO</name>
<reference evidence="2" key="1">
    <citation type="journal article" date="2019" name="Int. J. Syst. Evol. Microbiol.">
        <title>The Global Catalogue of Microorganisms (GCM) 10K type strain sequencing project: providing services to taxonomists for standard genome sequencing and annotation.</title>
        <authorList>
            <consortium name="The Broad Institute Genomics Platform"/>
            <consortium name="The Broad Institute Genome Sequencing Center for Infectious Disease"/>
            <person name="Wu L."/>
            <person name="Ma J."/>
        </authorList>
    </citation>
    <scope>NUCLEOTIDE SEQUENCE [LARGE SCALE GENOMIC DNA]</scope>
    <source>
        <strain evidence="2">CGMCC 1.15345</strain>
    </source>
</reference>
<evidence type="ECO:0000313" key="1">
    <source>
        <dbReference type="EMBL" id="MFC4390162.1"/>
    </source>
</evidence>
<proteinExistence type="predicted"/>
<gene>
    <name evidence="1" type="ORF">ACFOY0_04065</name>
</gene>